<dbReference type="Pfam" id="PF07715">
    <property type="entry name" value="Plug"/>
    <property type="match status" value="1"/>
</dbReference>
<organism evidence="17 18">
    <name type="scientific">Ramlibacter montanisoli</name>
    <dbReference type="NCBI Taxonomy" id="2732512"/>
    <lineage>
        <taxon>Bacteria</taxon>
        <taxon>Pseudomonadati</taxon>
        <taxon>Pseudomonadota</taxon>
        <taxon>Betaproteobacteria</taxon>
        <taxon>Burkholderiales</taxon>
        <taxon>Comamonadaceae</taxon>
        <taxon>Ramlibacter</taxon>
    </lineage>
</organism>
<sequence>MINADEIRASGATTVNDAIIRVLGVPARQDLFNGGDFTLDLRGFGATADNNQVVVVDGIRLTESDLGGTRLAGIPIESVERIEVLRGSGAVLYGEGATGGVIVITTKAGSGRQQATGGSLYGAAGTHALRDGRASATVSTASGFTFDGHAQKRETKGHRANSASDSEAGSVGGQWSSGWLRLGARVARDDLDARLPGALTAQEYAADPRQTTTPDDRGSVRNQRLSAFAQAAELGAWQLAFDAGRRDKEVRSINFGFPFDYDIEATTYALRARHEAALGPLKNALVLGTDVGDWRREVLGSFGSVATQQSRAFYAKDDVTLPGGTRISLGGRTERVEKDNSSSGTGFSDRQEAWELGVSHPFGRTLTGYARVGRSFRMANVDEFNFTSPGAALRPQVSHDAELGARWSYAGGKLEARAYRNRLRDEIGFDPNAVGHFGFSGANVNFDPSRRQGLELDWSHALTASLGLRLNAAARKASFRSGPYAGKDVPLVPRRAVALRADWTPAAGHRLHGGVNWVSSQHPDFENACRMPSYTTADARYAWQVLRNTELAVGVTNLFDRKYFTQAFRCAGGETSAIYPEPGRQFSASLRVQF</sequence>
<proteinExistence type="inferred from homology"/>
<dbReference type="PROSITE" id="PS52016">
    <property type="entry name" value="TONB_DEPENDENT_REC_3"/>
    <property type="match status" value="1"/>
</dbReference>
<dbReference type="EMBL" id="JABFCS010000001">
    <property type="protein sequence ID" value="NNU43405.1"/>
    <property type="molecule type" value="Genomic_DNA"/>
</dbReference>
<evidence type="ECO:0000256" key="14">
    <source>
        <dbReference type="SAM" id="MobiDB-lite"/>
    </source>
</evidence>
<evidence type="ECO:0000313" key="17">
    <source>
        <dbReference type="EMBL" id="NNU43405.1"/>
    </source>
</evidence>
<feature type="compositionally biased region" description="Polar residues" evidence="14">
    <location>
        <begin position="161"/>
        <end position="173"/>
    </location>
</feature>
<accession>A0A849KEM8</accession>
<dbReference type="CDD" id="cd01347">
    <property type="entry name" value="ligand_gated_channel"/>
    <property type="match status" value="1"/>
</dbReference>
<dbReference type="InterPro" id="IPR012910">
    <property type="entry name" value="Plug_dom"/>
</dbReference>
<reference evidence="17 18" key="2">
    <citation type="submission" date="2020-06" db="EMBL/GenBank/DDBJ databases">
        <title>Ramlibacter rhizophilus sp. nov., isolated from rhizosphere soil of national flower Mugunghwa from South Korea.</title>
        <authorList>
            <person name="Zheng-Fei Y."/>
            <person name="Huan T."/>
        </authorList>
    </citation>
    <scope>NUCLEOTIDE SEQUENCE [LARGE SCALE GENOMIC DNA]</scope>
    <source>
        <strain evidence="17 18">B156</strain>
    </source>
</reference>
<feature type="region of interest" description="Disordered" evidence="14">
    <location>
        <begin position="199"/>
        <end position="219"/>
    </location>
</feature>
<dbReference type="InterPro" id="IPR010917">
    <property type="entry name" value="TonB_rcpt_CS"/>
</dbReference>
<evidence type="ECO:0000256" key="5">
    <source>
        <dbReference type="ARBA" id="ARBA00022692"/>
    </source>
</evidence>
<evidence type="ECO:0000256" key="8">
    <source>
        <dbReference type="ARBA" id="ARBA00023136"/>
    </source>
</evidence>
<keyword evidence="4 11" id="KW-1134">Transmembrane beta strand</keyword>
<feature type="domain" description="TonB-dependent receptor plug" evidence="16">
    <location>
        <begin position="2"/>
        <end position="101"/>
    </location>
</feature>
<evidence type="ECO:0000256" key="3">
    <source>
        <dbReference type="ARBA" id="ARBA00022448"/>
    </source>
</evidence>
<comment type="caution">
    <text evidence="17">The sequence shown here is derived from an EMBL/GenBank/DDBJ whole genome shotgun (WGS) entry which is preliminary data.</text>
</comment>
<evidence type="ECO:0000256" key="9">
    <source>
        <dbReference type="ARBA" id="ARBA00023170"/>
    </source>
</evidence>
<dbReference type="AlphaFoldDB" id="A0A849KEM8"/>
<keyword evidence="7 13" id="KW-0798">TonB box</keyword>
<feature type="region of interest" description="Disordered" evidence="14">
    <location>
        <begin position="145"/>
        <end position="173"/>
    </location>
</feature>
<evidence type="ECO:0000256" key="1">
    <source>
        <dbReference type="ARBA" id="ARBA00004571"/>
    </source>
</evidence>
<dbReference type="Proteomes" id="UP000552954">
    <property type="component" value="Unassembled WGS sequence"/>
</dbReference>
<dbReference type="PANTHER" id="PTHR30069:SF27">
    <property type="entry name" value="BLL4766 PROTEIN"/>
    <property type="match status" value="1"/>
</dbReference>
<dbReference type="Gene3D" id="2.40.170.20">
    <property type="entry name" value="TonB-dependent receptor, beta-barrel domain"/>
    <property type="match status" value="1"/>
</dbReference>
<dbReference type="GO" id="GO:0015344">
    <property type="term" value="F:siderophore uptake transmembrane transporter activity"/>
    <property type="evidence" value="ECO:0007669"/>
    <property type="project" value="TreeGrafter"/>
</dbReference>
<gene>
    <name evidence="17" type="ORF">HK415_09910</name>
</gene>
<dbReference type="InterPro" id="IPR039426">
    <property type="entry name" value="TonB-dep_rcpt-like"/>
</dbReference>
<dbReference type="GO" id="GO:0044718">
    <property type="term" value="P:siderophore transmembrane transport"/>
    <property type="evidence" value="ECO:0007669"/>
    <property type="project" value="TreeGrafter"/>
</dbReference>
<dbReference type="Gene3D" id="2.170.130.10">
    <property type="entry name" value="TonB-dependent receptor, plug domain"/>
    <property type="match status" value="1"/>
</dbReference>
<keyword evidence="5 11" id="KW-0812">Transmembrane</keyword>
<feature type="short sequence motif" description="TonB C-terminal box" evidence="12">
    <location>
        <begin position="577"/>
        <end position="594"/>
    </location>
</feature>
<evidence type="ECO:0000256" key="12">
    <source>
        <dbReference type="PROSITE-ProRule" id="PRU10144"/>
    </source>
</evidence>
<comment type="subcellular location">
    <subcellularLocation>
        <location evidence="1 11">Cell outer membrane</location>
        <topology evidence="1 11">Multi-pass membrane protein</topology>
    </subcellularLocation>
</comment>
<keyword evidence="3 11" id="KW-0813">Transport</keyword>
<feature type="domain" description="TonB-dependent receptor-like beta-barrel" evidence="15">
    <location>
        <begin position="183"/>
        <end position="558"/>
    </location>
</feature>
<evidence type="ECO:0000259" key="15">
    <source>
        <dbReference type="Pfam" id="PF00593"/>
    </source>
</evidence>
<evidence type="ECO:0000256" key="13">
    <source>
        <dbReference type="RuleBase" id="RU003357"/>
    </source>
</evidence>
<evidence type="ECO:0000256" key="10">
    <source>
        <dbReference type="ARBA" id="ARBA00023237"/>
    </source>
</evidence>
<dbReference type="GO" id="GO:0009279">
    <property type="term" value="C:cell outer membrane"/>
    <property type="evidence" value="ECO:0007669"/>
    <property type="project" value="UniProtKB-SubCell"/>
</dbReference>
<dbReference type="PROSITE" id="PS01156">
    <property type="entry name" value="TONB_DEPENDENT_REC_2"/>
    <property type="match status" value="1"/>
</dbReference>
<evidence type="ECO:0000313" key="18">
    <source>
        <dbReference type="Proteomes" id="UP000552954"/>
    </source>
</evidence>
<keyword evidence="8 11" id="KW-0472">Membrane</keyword>
<protein>
    <submittedName>
        <fullName evidence="17">TonB-dependent receptor</fullName>
    </submittedName>
</protein>
<evidence type="ECO:0000256" key="11">
    <source>
        <dbReference type="PROSITE-ProRule" id="PRU01360"/>
    </source>
</evidence>
<evidence type="ECO:0000259" key="16">
    <source>
        <dbReference type="Pfam" id="PF07715"/>
    </source>
</evidence>
<dbReference type="InterPro" id="IPR036942">
    <property type="entry name" value="Beta-barrel_TonB_sf"/>
</dbReference>
<reference evidence="17 18" key="1">
    <citation type="submission" date="2020-05" db="EMBL/GenBank/DDBJ databases">
        <authorList>
            <person name="Khan S.A."/>
            <person name="Jeon C.O."/>
            <person name="Chun B.H."/>
        </authorList>
    </citation>
    <scope>NUCLEOTIDE SEQUENCE [LARGE SCALE GENOMIC DNA]</scope>
    <source>
        <strain evidence="17 18">B156</strain>
    </source>
</reference>
<evidence type="ECO:0000256" key="7">
    <source>
        <dbReference type="ARBA" id="ARBA00023077"/>
    </source>
</evidence>
<comment type="similarity">
    <text evidence="2 11 13">Belongs to the TonB-dependent receptor family.</text>
</comment>
<evidence type="ECO:0000256" key="6">
    <source>
        <dbReference type="ARBA" id="ARBA00022729"/>
    </source>
</evidence>
<dbReference type="Pfam" id="PF00593">
    <property type="entry name" value="TonB_dep_Rec_b-barrel"/>
    <property type="match status" value="1"/>
</dbReference>
<evidence type="ECO:0000256" key="2">
    <source>
        <dbReference type="ARBA" id="ARBA00009810"/>
    </source>
</evidence>
<dbReference type="InterPro" id="IPR000531">
    <property type="entry name" value="Beta-barrel_TonB"/>
</dbReference>
<keyword evidence="18" id="KW-1185">Reference proteome</keyword>
<evidence type="ECO:0000256" key="4">
    <source>
        <dbReference type="ARBA" id="ARBA00022452"/>
    </source>
</evidence>
<keyword evidence="10 11" id="KW-0998">Cell outer membrane</keyword>
<dbReference type="SUPFAM" id="SSF56935">
    <property type="entry name" value="Porins"/>
    <property type="match status" value="1"/>
</dbReference>
<keyword evidence="6" id="KW-0732">Signal</keyword>
<name>A0A849KEM8_9BURK</name>
<keyword evidence="9 17" id="KW-0675">Receptor</keyword>
<dbReference type="InterPro" id="IPR037066">
    <property type="entry name" value="Plug_dom_sf"/>
</dbReference>
<dbReference type="PANTHER" id="PTHR30069">
    <property type="entry name" value="TONB-DEPENDENT OUTER MEMBRANE RECEPTOR"/>
    <property type="match status" value="1"/>
</dbReference>